<dbReference type="EMBL" id="MU865938">
    <property type="protein sequence ID" value="KAK4449252.1"/>
    <property type="molecule type" value="Genomic_DNA"/>
</dbReference>
<evidence type="ECO:0000256" key="1">
    <source>
        <dbReference type="SAM" id="MobiDB-lite"/>
    </source>
</evidence>
<reference evidence="2" key="2">
    <citation type="submission" date="2023-05" db="EMBL/GenBank/DDBJ databases">
        <authorList>
            <consortium name="Lawrence Berkeley National Laboratory"/>
            <person name="Steindorff A."/>
            <person name="Hensen N."/>
            <person name="Bonometti L."/>
            <person name="Westerberg I."/>
            <person name="Brannstrom I.O."/>
            <person name="Guillou S."/>
            <person name="Cros-Aarteil S."/>
            <person name="Calhoun S."/>
            <person name="Haridas S."/>
            <person name="Kuo A."/>
            <person name="Mondo S."/>
            <person name="Pangilinan J."/>
            <person name="Riley R."/>
            <person name="Labutti K."/>
            <person name="Andreopoulos B."/>
            <person name="Lipzen A."/>
            <person name="Chen C."/>
            <person name="Yanf M."/>
            <person name="Daum C."/>
            <person name="Ng V."/>
            <person name="Clum A."/>
            <person name="Ohm R."/>
            <person name="Martin F."/>
            <person name="Silar P."/>
            <person name="Natvig D."/>
            <person name="Lalanne C."/>
            <person name="Gautier V."/>
            <person name="Ament-Velasquez S.L."/>
            <person name="Kruys A."/>
            <person name="Hutchinson M.I."/>
            <person name="Powell A.J."/>
            <person name="Barry K."/>
            <person name="Miller A.N."/>
            <person name="Grigoriev I.V."/>
            <person name="Debuchy R."/>
            <person name="Gladieux P."/>
            <person name="Thoren M.H."/>
            <person name="Johannesson H."/>
        </authorList>
    </citation>
    <scope>NUCLEOTIDE SEQUENCE</scope>
    <source>
        <strain evidence="2">PSN243</strain>
    </source>
</reference>
<dbReference type="Proteomes" id="UP001321760">
    <property type="component" value="Unassembled WGS sequence"/>
</dbReference>
<evidence type="ECO:0000313" key="2">
    <source>
        <dbReference type="EMBL" id="KAK4449252.1"/>
    </source>
</evidence>
<proteinExistence type="predicted"/>
<organism evidence="2 3">
    <name type="scientific">Podospora aff. communis PSN243</name>
    <dbReference type="NCBI Taxonomy" id="3040156"/>
    <lineage>
        <taxon>Eukaryota</taxon>
        <taxon>Fungi</taxon>
        <taxon>Dikarya</taxon>
        <taxon>Ascomycota</taxon>
        <taxon>Pezizomycotina</taxon>
        <taxon>Sordariomycetes</taxon>
        <taxon>Sordariomycetidae</taxon>
        <taxon>Sordariales</taxon>
        <taxon>Podosporaceae</taxon>
        <taxon>Podospora</taxon>
    </lineage>
</organism>
<sequence length="259" mass="27287">MARIPYLDALLRMRSPSSRRQSLTMKISLDAVTVIASVLGILPFAASLAPPIPASTIATEVYIANTAAITSLPSSGIIHARNLGFQARDNTPWGYISGNSASPLSCETGYTFKLETYTSNGKNNHYFWGQEPDETDTVSACSRLGLTSCMYCSNTNSPWCEYFGFFTDTDTKTEYALWETCGTSWTPYAVYPGDFLAPATTTKSTGTQAPGTAESTGSNMPPPSNDSTSTSSSGLSVGDKAAIAGSIIGAFAIGVSGVP</sequence>
<reference evidence="2" key="1">
    <citation type="journal article" date="2023" name="Mol. Phylogenet. Evol.">
        <title>Genome-scale phylogeny and comparative genomics of the fungal order Sordariales.</title>
        <authorList>
            <person name="Hensen N."/>
            <person name="Bonometti L."/>
            <person name="Westerberg I."/>
            <person name="Brannstrom I.O."/>
            <person name="Guillou S."/>
            <person name="Cros-Aarteil S."/>
            <person name="Calhoun S."/>
            <person name="Haridas S."/>
            <person name="Kuo A."/>
            <person name="Mondo S."/>
            <person name="Pangilinan J."/>
            <person name="Riley R."/>
            <person name="LaButti K."/>
            <person name="Andreopoulos B."/>
            <person name="Lipzen A."/>
            <person name="Chen C."/>
            <person name="Yan M."/>
            <person name="Daum C."/>
            <person name="Ng V."/>
            <person name="Clum A."/>
            <person name="Steindorff A."/>
            <person name="Ohm R.A."/>
            <person name="Martin F."/>
            <person name="Silar P."/>
            <person name="Natvig D.O."/>
            <person name="Lalanne C."/>
            <person name="Gautier V."/>
            <person name="Ament-Velasquez S.L."/>
            <person name="Kruys A."/>
            <person name="Hutchinson M.I."/>
            <person name="Powell A.J."/>
            <person name="Barry K."/>
            <person name="Miller A.N."/>
            <person name="Grigoriev I.V."/>
            <person name="Debuchy R."/>
            <person name="Gladieux P."/>
            <person name="Hiltunen Thoren M."/>
            <person name="Johannesson H."/>
        </authorList>
    </citation>
    <scope>NUCLEOTIDE SEQUENCE</scope>
    <source>
        <strain evidence="2">PSN243</strain>
    </source>
</reference>
<protein>
    <submittedName>
        <fullName evidence="2">Uncharacterized protein</fullName>
    </submittedName>
</protein>
<name>A0AAV9GM43_9PEZI</name>
<evidence type="ECO:0000313" key="3">
    <source>
        <dbReference type="Proteomes" id="UP001321760"/>
    </source>
</evidence>
<comment type="caution">
    <text evidence="2">The sequence shown here is derived from an EMBL/GenBank/DDBJ whole genome shotgun (WGS) entry which is preliminary data.</text>
</comment>
<gene>
    <name evidence="2" type="ORF">QBC34DRAFT_425682</name>
</gene>
<keyword evidence="3" id="KW-1185">Reference proteome</keyword>
<accession>A0AAV9GM43</accession>
<feature type="region of interest" description="Disordered" evidence="1">
    <location>
        <begin position="201"/>
        <end position="233"/>
    </location>
</feature>
<dbReference type="AlphaFoldDB" id="A0AAV9GM43"/>
<feature type="compositionally biased region" description="Polar residues" evidence="1">
    <location>
        <begin position="201"/>
        <end position="217"/>
    </location>
</feature>